<keyword evidence="2" id="KW-0288">FMN</keyword>
<evidence type="ECO:0000313" key="5">
    <source>
        <dbReference type="Proteomes" id="UP000253490"/>
    </source>
</evidence>
<evidence type="ECO:0000313" key="4">
    <source>
        <dbReference type="EMBL" id="RBP58722.1"/>
    </source>
</evidence>
<keyword evidence="1" id="KW-0285">Flavoprotein</keyword>
<dbReference type="InterPro" id="IPR005025">
    <property type="entry name" value="FMN_Rdtase-like_dom"/>
</dbReference>
<evidence type="ECO:0000256" key="2">
    <source>
        <dbReference type="ARBA" id="ARBA00022643"/>
    </source>
</evidence>
<evidence type="ECO:0000259" key="3">
    <source>
        <dbReference type="Pfam" id="PF03358"/>
    </source>
</evidence>
<reference evidence="4 5" key="1">
    <citation type="submission" date="2018-06" db="EMBL/GenBank/DDBJ databases">
        <title>Genomic Encyclopedia of Type Strains, Phase IV (KMG-IV): sequencing the most valuable type-strain genomes for metagenomic binning, comparative biology and taxonomic classification.</title>
        <authorList>
            <person name="Goeker M."/>
        </authorList>
    </citation>
    <scope>NUCLEOTIDE SEQUENCE [LARGE SCALE GENOMIC DNA]</scope>
    <source>
        <strain evidence="4 5">DSM 22112</strain>
    </source>
</reference>
<comment type="caution">
    <text evidence="4">The sequence shown here is derived from an EMBL/GenBank/DDBJ whole genome shotgun (WGS) entry which is preliminary data.</text>
</comment>
<protein>
    <submittedName>
        <fullName evidence="4">Multimeric flavodoxin WrbA</fullName>
    </submittedName>
</protein>
<dbReference type="Pfam" id="PF03358">
    <property type="entry name" value="FMN_red"/>
    <property type="match status" value="1"/>
</dbReference>
<feature type="domain" description="NADPH-dependent FMN reductase-like" evidence="3">
    <location>
        <begin position="1"/>
        <end position="131"/>
    </location>
</feature>
<organism evidence="4 5">
    <name type="scientific">Alkalibaculum bacchi</name>
    <dbReference type="NCBI Taxonomy" id="645887"/>
    <lineage>
        <taxon>Bacteria</taxon>
        <taxon>Bacillati</taxon>
        <taxon>Bacillota</taxon>
        <taxon>Clostridia</taxon>
        <taxon>Eubacteriales</taxon>
        <taxon>Eubacteriaceae</taxon>
        <taxon>Alkalibaculum</taxon>
    </lineage>
</organism>
<dbReference type="GO" id="GO:0016491">
    <property type="term" value="F:oxidoreductase activity"/>
    <property type="evidence" value="ECO:0007669"/>
    <property type="project" value="InterPro"/>
</dbReference>
<evidence type="ECO:0000256" key="1">
    <source>
        <dbReference type="ARBA" id="ARBA00022630"/>
    </source>
</evidence>
<dbReference type="InterPro" id="IPR051796">
    <property type="entry name" value="ISF_SsuE-like"/>
</dbReference>
<dbReference type="OrthoDB" id="9805976at2"/>
<dbReference type="PANTHER" id="PTHR43278">
    <property type="entry name" value="NAD(P)H-DEPENDENT FMN-CONTAINING OXIDOREDUCTASE YWQN-RELATED"/>
    <property type="match status" value="1"/>
</dbReference>
<gene>
    <name evidence="4" type="ORF">DES36_1215</name>
</gene>
<dbReference type="SUPFAM" id="SSF52218">
    <property type="entry name" value="Flavoproteins"/>
    <property type="match status" value="1"/>
</dbReference>
<dbReference type="EMBL" id="QNRX01000021">
    <property type="protein sequence ID" value="RBP58722.1"/>
    <property type="molecule type" value="Genomic_DNA"/>
</dbReference>
<dbReference type="Proteomes" id="UP000253490">
    <property type="component" value="Unassembled WGS sequence"/>
</dbReference>
<dbReference type="RefSeq" id="WP_113921605.1">
    <property type="nucleotide sequence ID" value="NZ_CALNCS010000028.1"/>
</dbReference>
<keyword evidence="5" id="KW-1185">Reference proteome</keyword>
<dbReference type="AlphaFoldDB" id="A0A366HZ53"/>
<proteinExistence type="predicted"/>
<dbReference type="PANTHER" id="PTHR43278:SF2">
    <property type="entry name" value="IRON-SULFUR FLAVOPROTEIN"/>
    <property type="match status" value="1"/>
</dbReference>
<dbReference type="Gene3D" id="3.40.50.360">
    <property type="match status" value="1"/>
</dbReference>
<name>A0A366HZ53_9FIRM</name>
<sequence>MKVFAMMSSHRKNKNTEHLLDYFLEGLDSKNEIVKKRLVDLDINICTACEYCRDHLGECIFKDDMSQIIQGMLESDLIVLATPLYFNSVTTRLKIMIDRNQVLYNSWYHIKDPIFKERKPVVILSVGGSRHYSNQFEGVTAETQHFLTNIKGTLLDFIKYNNSDRVSLIDNEEVREEVVKKALEIEKIVNNKSWM</sequence>
<accession>A0A366HZ53</accession>
<dbReference type="InterPro" id="IPR029039">
    <property type="entry name" value="Flavoprotein-like_sf"/>
</dbReference>